<dbReference type="InterPro" id="IPR027417">
    <property type="entry name" value="P-loop_NTPase"/>
</dbReference>
<evidence type="ECO:0000313" key="2">
    <source>
        <dbReference type="EMBL" id="SPF48368.1"/>
    </source>
</evidence>
<dbReference type="OrthoDB" id="9815896at2"/>
<dbReference type="GO" id="GO:0016887">
    <property type="term" value="F:ATP hydrolysis activity"/>
    <property type="evidence" value="ECO:0007669"/>
    <property type="project" value="InterPro"/>
</dbReference>
<dbReference type="CDD" id="cd00009">
    <property type="entry name" value="AAA"/>
    <property type="match status" value="1"/>
</dbReference>
<dbReference type="Pfam" id="PF13401">
    <property type="entry name" value="AAA_22"/>
    <property type="match status" value="1"/>
</dbReference>
<dbReference type="Gene3D" id="3.40.50.300">
    <property type="entry name" value="P-loop containing nucleotide triphosphate hydrolases"/>
    <property type="match status" value="1"/>
</dbReference>
<evidence type="ECO:0000313" key="3">
    <source>
        <dbReference type="Proteomes" id="UP000238916"/>
    </source>
</evidence>
<proteinExistence type="predicted"/>
<protein>
    <submittedName>
        <fullName evidence="2">Type II secretory pathway, component ExeA (Predicted ATPase)</fullName>
    </submittedName>
</protein>
<dbReference type="EMBL" id="OMOF01000346">
    <property type="protein sequence ID" value="SPF48368.1"/>
    <property type="molecule type" value="Genomic_DNA"/>
</dbReference>
<reference evidence="3" key="1">
    <citation type="submission" date="2018-02" db="EMBL/GenBank/DDBJ databases">
        <authorList>
            <person name="Hausmann B."/>
        </authorList>
    </citation>
    <scope>NUCLEOTIDE SEQUENCE [LARGE SCALE GENOMIC DNA]</scope>
    <source>
        <strain evidence="3">Peat soil MAG SbF1</strain>
    </source>
</reference>
<accession>A0A2U3L910</accession>
<dbReference type="PANTHER" id="PTHR35894">
    <property type="entry name" value="GENERAL SECRETION PATHWAY PROTEIN A-RELATED"/>
    <property type="match status" value="1"/>
</dbReference>
<dbReference type="InterPro" id="IPR049945">
    <property type="entry name" value="AAA_22"/>
</dbReference>
<sequence length="272" mass="30313">MTDLPSSAQLIPFSRSPMKDMFFEVGAYAEALARLQLMVSNSGLGVLTGEVGSGKSTLVRRLGQTLDPVRYQVIYLSRARMKPRDFYSELLRELGEEPLFSLTGSKRLLEHVLADRSSQGKKSLCLVIDEAQDISPSMLLELRFALNHQMDSASLFSIILVGQPELRRTLRMNKYESIAQRIHLQYHLSGLNAQETAAYIRHQMKHAGRSTPVFSDSALDLIHSETKGIPRLINTICTHALYEAGRNGSEVVEDAQIGRILADAERQRGSAI</sequence>
<dbReference type="InterPro" id="IPR052026">
    <property type="entry name" value="ExeA_AAA_ATPase_DNA-bind"/>
</dbReference>
<name>A0A2U3L910_9FIRM</name>
<dbReference type="PANTHER" id="PTHR35894:SF1">
    <property type="entry name" value="PHOSPHORIBULOKINASE _ URIDINE KINASE FAMILY"/>
    <property type="match status" value="1"/>
</dbReference>
<evidence type="ECO:0000259" key="1">
    <source>
        <dbReference type="SMART" id="SM00382"/>
    </source>
</evidence>
<organism evidence="2 3">
    <name type="scientific">Candidatus Desulfosporosinus infrequens</name>
    <dbReference type="NCBI Taxonomy" id="2043169"/>
    <lineage>
        <taxon>Bacteria</taxon>
        <taxon>Bacillati</taxon>
        <taxon>Bacillota</taxon>
        <taxon>Clostridia</taxon>
        <taxon>Eubacteriales</taxon>
        <taxon>Desulfitobacteriaceae</taxon>
        <taxon>Desulfosporosinus</taxon>
    </lineage>
</organism>
<gene>
    <name evidence="2" type="ORF">SBF1_410001</name>
</gene>
<dbReference type="AlphaFoldDB" id="A0A2U3L910"/>
<feature type="domain" description="AAA+ ATPase" evidence="1">
    <location>
        <begin position="41"/>
        <end position="188"/>
    </location>
</feature>
<dbReference type="SMART" id="SM00382">
    <property type="entry name" value="AAA"/>
    <property type="match status" value="1"/>
</dbReference>
<dbReference type="InterPro" id="IPR003593">
    <property type="entry name" value="AAA+_ATPase"/>
</dbReference>
<dbReference type="Proteomes" id="UP000238916">
    <property type="component" value="Unassembled WGS sequence"/>
</dbReference>
<dbReference type="SUPFAM" id="SSF52540">
    <property type="entry name" value="P-loop containing nucleoside triphosphate hydrolases"/>
    <property type="match status" value="1"/>
</dbReference>